<dbReference type="AlphaFoldDB" id="A0A0P0WQI6"/>
<dbReference type="eggNOG" id="ENOG502R6D1">
    <property type="taxonomic scope" value="Eukaryota"/>
</dbReference>
<organism evidence="1 2">
    <name type="scientific">Oryza sativa subsp. japonica</name>
    <name type="common">Rice</name>
    <dbReference type="NCBI Taxonomy" id="39947"/>
    <lineage>
        <taxon>Eukaryota</taxon>
        <taxon>Viridiplantae</taxon>
        <taxon>Streptophyta</taxon>
        <taxon>Embryophyta</taxon>
        <taxon>Tracheophyta</taxon>
        <taxon>Spermatophyta</taxon>
        <taxon>Magnoliopsida</taxon>
        <taxon>Liliopsida</taxon>
        <taxon>Poales</taxon>
        <taxon>Poaceae</taxon>
        <taxon>BOP clade</taxon>
        <taxon>Oryzoideae</taxon>
        <taxon>Oryzeae</taxon>
        <taxon>Oryzinae</taxon>
        <taxon>Oryza</taxon>
        <taxon>Oryza sativa</taxon>
    </lineage>
</organism>
<reference evidence="1 2" key="3">
    <citation type="journal article" date="2013" name="Rice">
        <title>Improvement of the Oryza sativa Nipponbare reference genome using next generation sequence and optical map data.</title>
        <authorList>
            <person name="Kawahara Y."/>
            <person name="de la Bastide M."/>
            <person name="Hamilton J.P."/>
            <person name="Kanamori H."/>
            <person name="McCombie W.R."/>
            <person name="Ouyang S."/>
            <person name="Schwartz D.C."/>
            <person name="Tanaka T."/>
            <person name="Wu J."/>
            <person name="Zhou S."/>
            <person name="Childs K.L."/>
            <person name="Davidson R.M."/>
            <person name="Lin H."/>
            <person name="Quesada-Ocampo L."/>
            <person name="Vaillancourt B."/>
            <person name="Sakai H."/>
            <person name="Lee S.S."/>
            <person name="Kim J."/>
            <person name="Numa H."/>
            <person name="Itoh T."/>
            <person name="Buell C.R."/>
            <person name="Matsumoto T."/>
        </authorList>
    </citation>
    <scope>NUCLEOTIDE SEQUENCE [LARGE SCALE GENOMIC DNA]</scope>
    <source>
        <strain evidence="2">cv. Nipponbare</strain>
    </source>
</reference>
<dbReference type="PaxDb" id="39947-A0A0P0WQI6"/>
<reference evidence="2" key="1">
    <citation type="journal article" date="2005" name="Nature">
        <title>The map-based sequence of the rice genome.</title>
        <authorList>
            <consortium name="International rice genome sequencing project (IRGSP)"/>
            <person name="Matsumoto T."/>
            <person name="Wu J."/>
            <person name="Kanamori H."/>
            <person name="Katayose Y."/>
            <person name="Fujisawa M."/>
            <person name="Namiki N."/>
            <person name="Mizuno H."/>
            <person name="Yamamoto K."/>
            <person name="Antonio B.A."/>
            <person name="Baba T."/>
            <person name="Sakata K."/>
            <person name="Nagamura Y."/>
            <person name="Aoki H."/>
            <person name="Arikawa K."/>
            <person name="Arita K."/>
            <person name="Bito T."/>
            <person name="Chiden Y."/>
            <person name="Fujitsuka N."/>
            <person name="Fukunaka R."/>
            <person name="Hamada M."/>
            <person name="Harada C."/>
            <person name="Hayashi A."/>
            <person name="Hijishita S."/>
            <person name="Honda M."/>
            <person name="Hosokawa S."/>
            <person name="Ichikawa Y."/>
            <person name="Idonuma A."/>
            <person name="Iijima M."/>
            <person name="Ikeda M."/>
            <person name="Ikeno M."/>
            <person name="Ito K."/>
            <person name="Ito S."/>
            <person name="Ito T."/>
            <person name="Ito Y."/>
            <person name="Ito Y."/>
            <person name="Iwabuchi A."/>
            <person name="Kamiya K."/>
            <person name="Karasawa W."/>
            <person name="Kurita K."/>
            <person name="Katagiri S."/>
            <person name="Kikuta A."/>
            <person name="Kobayashi H."/>
            <person name="Kobayashi N."/>
            <person name="Machita K."/>
            <person name="Maehara T."/>
            <person name="Masukawa M."/>
            <person name="Mizubayashi T."/>
            <person name="Mukai Y."/>
            <person name="Nagasaki H."/>
            <person name="Nagata Y."/>
            <person name="Naito S."/>
            <person name="Nakashima M."/>
            <person name="Nakama Y."/>
            <person name="Nakamichi Y."/>
            <person name="Nakamura M."/>
            <person name="Meguro A."/>
            <person name="Negishi M."/>
            <person name="Ohta I."/>
            <person name="Ohta T."/>
            <person name="Okamoto M."/>
            <person name="Ono N."/>
            <person name="Saji S."/>
            <person name="Sakaguchi M."/>
            <person name="Sakai K."/>
            <person name="Shibata M."/>
            <person name="Shimokawa T."/>
            <person name="Song J."/>
            <person name="Takazaki Y."/>
            <person name="Terasawa K."/>
            <person name="Tsugane M."/>
            <person name="Tsuji K."/>
            <person name="Ueda S."/>
            <person name="Waki K."/>
            <person name="Yamagata H."/>
            <person name="Yamamoto M."/>
            <person name="Yamamoto S."/>
            <person name="Yamane H."/>
            <person name="Yoshiki S."/>
            <person name="Yoshihara R."/>
            <person name="Yukawa K."/>
            <person name="Zhong H."/>
            <person name="Yano M."/>
            <person name="Yuan Q."/>
            <person name="Ouyang S."/>
            <person name="Liu J."/>
            <person name="Jones K.M."/>
            <person name="Gansberger K."/>
            <person name="Moffat K."/>
            <person name="Hill J."/>
            <person name="Bera J."/>
            <person name="Fadrosh D."/>
            <person name="Jin S."/>
            <person name="Johri S."/>
            <person name="Kim M."/>
            <person name="Overton L."/>
            <person name="Reardon M."/>
            <person name="Tsitrin T."/>
            <person name="Vuong H."/>
            <person name="Weaver B."/>
            <person name="Ciecko A."/>
            <person name="Tallon L."/>
            <person name="Jackson J."/>
            <person name="Pai G."/>
            <person name="Aken S.V."/>
            <person name="Utterback T."/>
            <person name="Reidmuller S."/>
            <person name="Feldblyum T."/>
            <person name="Hsiao J."/>
            <person name="Zismann V."/>
            <person name="Iobst S."/>
            <person name="de Vazeille A.R."/>
            <person name="Buell C.R."/>
            <person name="Ying K."/>
            <person name="Li Y."/>
            <person name="Lu T."/>
            <person name="Huang Y."/>
            <person name="Zhao Q."/>
            <person name="Feng Q."/>
            <person name="Zhang L."/>
            <person name="Zhu J."/>
            <person name="Weng Q."/>
            <person name="Mu J."/>
            <person name="Lu Y."/>
            <person name="Fan D."/>
            <person name="Liu Y."/>
            <person name="Guan J."/>
            <person name="Zhang Y."/>
            <person name="Yu S."/>
            <person name="Liu X."/>
            <person name="Zhang Y."/>
            <person name="Hong G."/>
            <person name="Han B."/>
            <person name="Choisne N."/>
            <person name="Demange N."/>
            <person name="Orjeda G."/>
            <person name="Samain S."/>
            <person name="Cattolico L."/>
            <person name="Pelletier E."/>
            <person name="Couloux A."/>
            <person name="Segurens B."/>
            <person name="Wincker P."/>
            <person name="D'Hont A."/>
            <person name="Scarpelli C."/>
            <person name="Weissenbach J."/>
            <person name="Salanoubat M."/>
            <person name="Quetier F."/>
            <person name="Yu Y."/>
            <person name="Kim H.R."/>
            <person name="Rambo T."/>
            <person name="Currie J."/>
            <person name="Collura K."/>
            <person name="Luo M."/>
            <person name="Yang T."/>
            <person name="Ammiraju J.S.S."/>
            <person name="Engler F."/>
            <person name="Soderlund C."/>
            <person name="Wing R.A."/>
            <person name="Palmer L.E."/>
            <person name="de la Bastide M."/>
            <person name="Spiegel L."/>
            <person name="Nascimento L."/>
            <person name="Zutavern T."/>
            <person name="O'Shaughnessy A."/>
            <person name="Dike S."/>
            <person name="Dedhia N."/>
            <person name="Preston R."/>
            <person name="Balija V."/>
            <person name="McCombie W.R."/>
            <person name="Chow T."/>
            <person name="Chen H."/>
            <person name="Chung M."/>
            <person name="Chen C."/>
            <person name="Shaw J."/>
            <person name="Wu H."/>
            <person name="Hsiao K."/>
            <person name="Chao Y."/>
            <person name="Chu M."/>
            <person name="Cheng C."/>
            <person name="Hour A."/>
            <person name="Lee P."/>
            <person name="Lin S."/>
            <person name="Lin Y."/>
            <person name="Liou J."/>
            <person name="Liu S."/>
            <person name="Hsing Y."/>
            <person name="Raghuvanshi S."/>
            <person name="Mohanty A."/>
            <person name="Bharti A.K."/>
            <person name="Gaur A."/>
            <person name="Gupta V."/>
            <person name="Kumar D."/>
            <person name="Ravi V."/>
            <person name="Vij S."/>
            <person name="Kapur A."/>
            <person name="Khurana P."/>
            <person name="Khurana P."/>
            <person name="Khurana J.P."/>
            <person name="Tyagi A.K."/>
            <person name="Gaikwad K."/>
            <person name="Singh A."/>
            <person name="Dalal V."/>
            <person name="Srivastava S."/>
            <person name="Dixit A."/>
            <person name="Pal A.K."/>
            <person name="Ghazi I.A."/>
            <person name="Yadav M."/>
            <person name="Pandit A."/>
            <person name="Bhargava A."/>
            <person name="Sureshbabu K."/>
            <person name="Batra K."/>
            <person name="Sharma T.R."/>
            <person name="Mohapatra T."/>
            <person name="Singh N.K."/>
            <person name="Messing J."/>
            <person name="Nelson A.B."/>
            <person name="Fuks G."/>
            <person name="Kavchok S."/>
            <person name="Keizer G."/>
            <person name="Linton E."/>
            <person name="Llaca V."/>
            <person name="Song R."/>
            <person name="Tanyolac B."/>
            <person name="Young S."/>
            <person name="Ho-Il K."/>
            <person name="Hahn J.H."/>
            <person name="Sangsakoo G."/>
            <person name="Vanavichit A."/>
            <person name="de Mattos Luiz.A.T."/>
            <person name="Zimmer P.D."/>
            <person name="Malone G."/>
            <person name="Dellagostin O."/>
            <person name="de Oliveira A.C."/>
            <person name="Bevan M."/>
            <person name="Bancroft I."/>
            <person name="Minx P."/>
            <person name="Cordum H."/>
            <person name="Wilson R."/>
            <person name="Cheng Z."/>
            <person name="Jin W."/>
            <person name="Jiang J."/>
            <person name="Leong S.A."/>
            <person name="Iwama H."/>
            <person name="Gojobori T."/>
            <person name="Itoh T."/>
            <person name="Niimura Y."/>
            <person name="Fujii Y."/>
            <person name="Habara T."/>
            <person name="Sakai H."/>
            <person name="Sato Y."/>
            <person name="Wilson G."/>
            <person name="Kumar K."/>
            <person name="McCouch S."/>
            <person name="Juretic N."/>
            <person name="Hoen D."/>
            <person name="Wright S."/>
            <person name="Bruskiewich R."/>
            <person name="Bureau T."/>
            <person name="Miyao A."/>
            <person name="Hirochika H."/>
            <person name="Nishikawa T."/>
            <person name="Kadowaki K."/>
            <person name="Sugiura M."/>
            <person name="Burr B."/>
            <person name="Sasaki T."/>
        </authorList>
    </citation>
    <scope>NUCLEOTIDE SEQUENCE [LARGE SCALE GENOMIC DNA]</scope>
    <source>
        <strain evidence="2">cv. Nipponbare</strain>
    </source>
</reference>
<dbReference type="EMBL" id="AP014961">
    <property type="protein sequence ID" value="BAS95356.1"/>
    <property type="molecule type" value="Genomic_DNA"/>
</dbReference>
<protein>
    <submittedName>
        <fullName evidence="1">Os05g0564450 protein</fullName>
    </submittedName>
</protein>
<keyword evidence="2" id="KW-1185">Reference proteome</keyword>
<sequence length="72" mass="8246">MRLRIWGGVYLSCPAVSQIWALTTLSSTWMLRVANSTPMVDLDSRLNSLRVKRDSRFDFPTPESPMSTTLKR</sequence>
<evidence type="ECO:0000313" key="2">
    <source>
        <dbReference type="Proteomes" id="UP000059680"/>
    </source>
</evidence>
<dbReference type="InParanoid" id="A0A0P0WQI6"/>
<dbReference type="Gramene" id="Os05t0564450-00">
    <property type="protein sequence ID" value="Os05t0564450-00"/>
    <property type="gene ID" value="Os05g0564450"/>
</dbReference>
<proteinExistence type="predicted"/>
<accession>A0A0P0WQI6</accession>
<dbReference type="Proteomes" id="UP000059680">
    <property type="component" value="Chromosome 5"/>
</dbReference>
<dbReference type="OMA" id="WMLRVAN"/>
<name>A0A0P0WQI6_ORYSJ</name>
<gene>
    <name evidence="1" type="ordered locus">Os05g0564450</name>
    <name evidence="1" type="ORF">OSNPB_050564450</name>
</gene>
<reference evidence="1 2" key="2">
    <citation type="journal article" date="2013" name="Plant Cell Physiol.">
        <title>Rice Annotation Project Database (RAP-DB): an integrative and interactive database for rice genomics.</title>
        <authorList>
            <person name="Sakai H."/>
            <person name="Lee S.S."/>
            <person name="Tanaka T."/>
            <person name="Numa H."/>
            <person name="Kim J."/>
            <person name="Kawahara Y."/>
            <person name="Wakimoto H."/>
            <person name="Yang C.C."/>
            <person name="Iwamoto M."/>
            <person name="Abe T."/>
            <person name="Yamada Y."/>
            <person name="Muto A."/>
            <person name="Inokuchi H."/>
            <person name="Ikemura T."/>
            <person name="Matsumoto T."/>
            <person name="Sasaki T."/>
            <person name="Itoh T."/>
        </authorList>
    </citation>
    <scope>NUCLEOTIDE SEQUENCE [LARGE SCALE GENOMIC DNA]</scope>
    <source>
        <strain evidence="2">cv. Nipponbare</strain>
    </source>
</reference>
<evidence type="ECO:0000313" key="1">
    <source>
        <dbReference type="EMBL" id="BAS95356.1"/>
    </source>
</evidence>